<name>A0ABR1NMW5_DIAER</name>
<accession>A0ABR1NMW5</accession>
<dbReference type="InterPro" id="IPR029058">
    <property type="entry name" value="AB_hydrolase_fold"/>
</dbReference>
<dbReference type="PANTHER" id="PTHR10272">
    <property type="entry name" value="PLATELET-ACTIVATING FACTOR ACETYLHYDROLASE"/>
    <property type="match status" value="1"/>
</dbReference>
<evidence type="ECO:0000256" key="3">
    <source>
        <dbReference type="ARBA" id="ARBA00022963"/>
    </source>
</evidence>
<evidence type="ECO:0000256" key="4">
    <source>
        <dbReference type="ARBA" id="ARBA00023098"/>
    </source>
</evidence>
<evidence type="ECO:0000313" key="6">
    <source>
        <dbReference type="Proteomes" id="UP001430848"/>
    </source>
</evidence>
<comment type="caution">
    <text evidence="5">The sequence shown here is derived from an EMBL/GenBank/DDBJ whole genome shotgun (WGS) entry which is preliminary data.</text>
</comment>
<dbReference type="Proteomes" id="UP001430848">
    <property type="component" value="Unassembled WGS sequence"/>
</dbReference>
<dbReference type="Gene3D" id="3.40.50.1820">
    <property type="entry name" value="alpha/beta hydrolase"/>
    <property type="match status" value="1"/>
</dbReference>
<keyword evidence="2" id="KW-0378">Hydrolase</keyword>
<keyword evidence="3" id="KW-0442">Lipid degradation</keyword>
<dbReference type="SUPFAM" id="SSF53474">
    <property type="entry name" value="alpha/beta-Hydrolases"/>
    <property type="match status" value="1"/>
</dbReference>
<evidence type="ECO:0000256" key="1">
    <source>
        <dbReference type="ARBA" id="ARBA00013201"/>
    </source>
</evidence>
<keyword evidence="4" id="KW-0443">Lipid metabolism</keyword>
<dbReference type="EMBL" id="JAKNSF020000195">
    <property type="protein sequence ID" value="KAK7707779.1"/>
    <property type="molecule type" value="Genomic_DNA"/>
</dbReference>
<proteinExistence type="predicted"/>
<reference evidence="5 6" key="1">
    <citation type="submission" date="2024-02" db="EMBL/GenBank/DDBJ databases">
        <title>De novo assembly and annotation of 12 fungi associated with fruit tree decline syndrome in Ontario, Canada.</title>
        <authorList>
            <person name="Sulman M."/>
            <person name="Ellouze W."/>
            <person name="Ilyukhin E."/>
        </authorList>
    </citation>
    <scope>NUCLEOTIDE SEQUENCE [LARGE SCALE GENOMIC DNA]</scope>
    <source>
        <strain evidence="5 6">M169</strain>
    </source>
</reference>
<gene>
    <name evidence="5" type="ORF">SLS63_013653</name>
</gene>
<evidence type="ECO:0000313" key="5">
    <source>
        <dbReference type="EMBL" id="KAK7707779.1"/>
    </source>
</evidence>
<protein>
    <recommendedName>
        <fullName evidence="1">1-alkyl-2-acetylglycerophosphocholine esterase</fullName>
        <ecNumber evidence="1">3.1.1.47</ecNumber>
    </recommendedName>
</protein>
<dbReference type="EC" id="3.1.1.47" evidence="1"/>
<organism evidence="5 6">
    <name type="scientific">Diaporthe eres</name>
    <name type="common">Phomopsis oblonga</name>
    <dbReference type="NCBI Taxonomy" id="83184"/>
    <lineage>
        <taxon>Eukaryota</taxon>
        <taxon>Fungi</taxon>
        <taxon>Dikarya</taxon>
        <taxon>Ascomycota</taxon>
        <taxon>Pezizomycotina</taxon>
        <taxon>Sordariomycetes</taxon>
        <taxon>Sordariomycetidae</taxon>
        <taxon>Diaporthales</taxon>
        <taxon>Diaporthaceae</taxon>
        <taxon>Diaporthe</taxon>
        <taxon>Diaporthe eres species complex</taxon>
    </lineage>
</organism>
<dbReference type="PANTHER" id="PTHR10272:SF14">
    <property type="entry name" value="PAF ACETYLHYDROLASE FAMILY PROTEIN"/>
    <property type="match status" value="1"/>
</dbReference>
<sequence length="357" mass="39896">MAAHIFNLTGPGCPVTPDRYNDTDTYIVVTILFPTEQEPTPATSSKYMDYELARLIEEGWDIPTGELQRLWTTVQWQPPVLSSPQKELELPTLIFSPGAGMPCSSSTLVTSDMVSHGYTVICIDHPGEAPYLQIPYTNGTAGVYGLAIDYDYADEQVLYDVNDRRKKGVDTLLQLYPALVDDLGMPFNTSSYLHFGFSMGGSLGSDIVKRHDAVLAGVNYDGMLIDSYFSDTTVDVGKPFLMFRDDQGRETTDPTWDWFQGNQTGWWRHLKVLGSHHLDFSDVGLWFELLGLNDTRPLTGTIEPPRTREIVNTFTMEFFERVLTGGLDESPLLNGPLPSDQWPEVLLWNSSSAKASE</sequence>
<keyword evidence="6" id="KW-1185">Reference proteome</keyword>
<evidence type="ECO:0000256" key="2">
    <source>
        <dbReference type="ARBA" id="ARBA00022801"/>
    </source>
</evidence>